<evidence type="ECO:0000259" key="12">
    <source>
        <dbReference type="PROSITE" id="PS51278"/>
    </source>
</evidence>
<organism evidence="14 15">
    <name type="scientific">Natribaculum luteum</name>
    <dbReference type="NCBI Taxonomy" id="1586232"/>
    <lineage>
        <taxon>Archaea</taxon>
        <taxon>Methanobacteriati</taxon>
        <taxon>Methanobacteriota</taxon>
        <taxon>Stenosarchaea group</taxon>
        <taxon>Halobacteria</taxon>
        <taxon>Halobacteriales</taxon>
        <taxon>Natrialbaceae</taxon>
        <taxon>Natribaculum</taxon>
    </lineage>
</organism>
<dbReference type="InterPro" id="IPR005855">
    <property type="entry name" value="GFAT"/>
</dbReference>
<reference evidence="14 15" key="1">
    <citation type="journal article" date="2014" name="Int. J. Syst. Evol. Microbiol.">
        <title>Complete genome sequence of Corynebacterium casei LMG S-19264T (=DSM 44701T), isolated from a smear-ripened cheese.</title>
        <authorList>
            <consortium name="US DOE Joint Genome Institute (JGI-PGF)"/>
            <person name="Walter F."/>
            <person name="Albersmeier A."/>
            <person name="Kalinowski J."/>
            <person name="Ruckert C."/>
        </authorList>
    </citation>
    <scope>NUCLEOTIDE SEQUENCE [LARGE SCALE GENOMIC DNA]</scope>
    <source>
        <strain evidence="14 15">IBRC-M 10912</strain>
    </source>
</reference>
<feature type="domain" description="SIS" evidence="13">
    <location>
        <begin position="453"/>
        <end position="591"/>
    </location>
</feature>
<dbReference type="PANTHER" id="PTHR10937:SF0">
    <property type="entry name" value="GLUTAMINE--FRUCTOSE-6-PHOSPHATE TRANSAMINASE (ISOMERIZING)"/>
    <property type="match status" value="1"/>
</dbReference>
<dbReference type="FunFam" id="3.60.20.10:FF:000006">
    <property type="entry name" value="Glutamine--fructose-6-phosphate aminotransferase [isomerizing]"/>
    <property type="match status" value="1"/>
</dbReference>
<dbReference type="InterPro" id="IPR029055">
    <property type="entry name" value="Ntn_hydrolases_N"/>
</dbReference>
<evidence type="ECO:0000256" key="3">
    <source>
        <dbReference type="ARBA" id="ARBA00012916"/>
    </source>
</evidence>
<dbReference type="GO" id="GO:0004360">
    <property type="term" value="F:glutamine-fructose-6-phosphate transaminase (isomerizing) activity"/>
    <property type="evidence" value="ECO:0007669"/>
    <property type="project" value="UniProtKB-UniRule"/>
</dbReference>
<evidence type="ECO:0000256" key="1">
    <source>
        <dbReference type="ARBA" id="ARBA00001031"/>
    </source>
</evidence>
<dbReference type="InterPro" id="IPR001347">
    <property type="entry name" value="SIS_dom"/>
</dbReference>
<protein>
    <recommendedName>
        <fullName evidence="4 11">Glutamine--fructose-6-phosphate aminotransferase [isomerizing]</fullName>
        <ecNumber evidence="3 11">2.6.1.16</ecNumber>
    </recommendedName>
    <alternativeName>
        <fullName evidence="11">D-fructose-6-phosphate amidotransferase</fullName>
    </alternativeName>
    <alternativeName>
        <fullName evidence="11">GFAT</fullName>
    </alternativeName>
    <alternativeName>
        <fullName evidence="11">Glucosamine-6-phosphate synthase</fullName>
    </alternativeName>
    <alternativeName>
        <fullName evidence="11">Hexosephosphate aminotransferase</fullName>
    </alternativeName>
    <alternativeName>
        <fullName evidence="11">L-glutamine--D-fructose-6-phosphate amidotransferase</fullName>
    </alternativeName>
</protein>
<dbReference type="SUPFAM" id="SSF56235">
    <property type="entry name" value="N-terminal nucleophile aminohydrolases (Ntn hydrolases)"/>
    <property type="match status" value="1"/>
</dbReference>
<dbReference type="InterPro" id="IPR017932">
    <property type="entry name" value="GATase_2_dom"/>
</dbReference>
<keyword evidence="8" id="KW-0677">Repeat</keyword>
<dbReference type="RefSeq" id="WP_246971542.1">
    <property type="nucleotide sequence ID" value="NZ_CP095397.1"/>
</dbReference>
<feature type="domain" description="SIS" evidence="13">
    <location>
        <begin position="276"/>
        <end position="420"/>
    </location>
</feature>
<dbReference type="PROSITE" id="PS51464">
    <property type="entry name" value="SIS"/>
    <property type="match status" value="2"/>
</dbReference>
<dbReference type="AlphaFoldDB" id="A0ABD5NVH3"/>
<dbReference type="Pfam" id="PF13522">
    <property type="entry name" value="GATase_6"/>
    <property type="match status" value="1"/>
</dbReference>
<dbReference type="HAMAP" id="MF_00164">
    <property type="entry name" value="GlmS"/>
    <property type="match status" value="1"/>
</dbReference>
<evidence type="ECO:0000256" key="5">
    <source>
        <dbReference type="ARBA" id="ARBA00022490"/>
    </source>
</evidence>
<comment type="subunit">
    <text evidence="11">Homodimer.</text>
</comment>
<keyword evidence="6 11" id="KW-0032">Aminotransferase</keyword>
<dbReference type="CDD" id="cd05009">
    <property type="entry name" value="SIS_GlmS_GlmD_2"/>
    <property type="match status" value="1"/>
</dbReference>
<evidence type="ECO:0000256" key="7">
    <source>
        <dbReference type="ARBA" id="ARBA00022679"/>
    </source>
</evidence>
<dbReference type="NCBIfam" id="TIGR01135">
    <property type="entry name" value="glmS"/>
    <property type="match status" value="1"/>
</dbReference>
<keyword evidence="9" id="KW-0315">Glutamine amidotransferase</keyword>
<dbReference type="PROSITE" id="PS51278">
    <property type="entry name" value="GATASE_TYPE_2"/>
    <property type="match status" value="1"/>
</dbReference>
<dbReference type="FunFam" id="3.40.50.10490:FF:000001">
    <property type="entry name" value="Glutamine--fructose-6-phosphate aminotransferase [isomerizing]"/>
    <property type="match status" value="1"/>
</dbReference>
<dbReference type="NCBIfam" id="NF001484">
    <property type="entry name" value="PRK00331.1"/>
    <property type="match status" value="1"/>
</dbReference>
<evidence type="ECO:0000259" key="13">
    <source>
        <dbReference type="PROSITE" id="PS51464"/>
    </source>
</evidence>
<evidence type="ECO:0000256" key="8">
    <source>
        <dbReference type="ARBA" id="ARBA00022737"/>
    </source>
</evidence>
<accession>A0ABD5NVH3</accession>
<evidence type="ECO:0000313" key="14">
    <source>
        <dbReference type="EMBL" id="MFC4245634.1"/>
    </source>
</evidence>
<dbReference type="InterPro" id="IPR047084">
    <property type="entry name" value="GFAT_N"/>
</dbReference>
<dbReference type="SUPFAM" id="SSF53697">
    <property type="entry name" value="SIS domain"/>
    <property type="match status" value="1"/>
</dbReference>
<dbReference type="PANTHER" id="PTHR10937">
    <property type="entry name" value="GLUCOSAMINE--FRUCTOSE-6-PHOSPHATE AMINOTRANSFERASE, ISOMERIZING"/>
    <property type="match status" value="1"/>
</dbReference>
<evidence type="ECO:0000256" key="10">
    <source>
        <dbReference type="ARBA" id="ARBA00055466"/>
    </source>
</evidence>
<dbReference type="EC" id="2.6.1.16" evidence="3 11"/>
<evidence type="ECO:0000256" key="6">
    <source>
        <dbReference type="ARBA" id="ARBA00022576"/>
    </source>
</evidence>
<comment type="catalytic activity">
    <reaction evidence="1 11">
        <text>D-fructose 6-phosphate + L-glutamine = D-glucosamine 6-phosphate + L-glutamate</text>
        <dbReference type="Rhea" id="RHEA:13237"/>
        <dbReference type="ChEBI" id="CHEBI:29985"/>
        <dbReference type="ChEBI" id="CHEBI:58359"/>
        <dbReference type="ChEBI" id="CHEBI:58725"/>
        <dbReference type="ChEBI" id="CHEBI:61527"/>
        <dbReference type="EC" id="2.6.1.16"/>
    </reaction>
</comment>
<dbReference type="GeneID" id="71852448"/>
<gene>
    <name evidence="11 14" type="primary">glmS</name>
    <name evidence="14" type="ORF">ACFOZ7_01210</name>
</gene>
<dbReference type="Proteomes" id="UP001595821">
    <property type="component" value="Unassembled WGS sequence"/>
</dbReference>
<feature type="active site" description="For Fru-6P isomerization activity" evidence="11">
    <location>
        <position position="596"/>
    </location>
</feature>
<dbReference type="CDD" id="cd05008">
    <property type="entry name" value="SIS_GlmS_GlmD_1"/>
    <property type="match status" value="1"/>
</dbReference>
<dbReference type="EMBL" id="JBHSDJ010000002">
    <property type="protein sequence ID" value="MFC4245634.1"/>
    <property type="molecule type" value="Genomic_DNA"/>
</dbReference>
<feature type="domain" description="Glutamine amidotransferase type-2" evidence="12">
    <location>
        <begin position="2"/>
        <end position="214"/>
    </location>
</feature>
<dbReference type="InterPro" id="IPR035490">
    <property type="entry name" value="GlmS/FrlB_SIS"/>
</dbReference>
<name>A0ABD5NVH3_9EURY</name>
<keyword evidence="5 11" id="KW-0963">Cytoplasm</keyword>
<comment type="subcellular location">
    <subcellularLocation>
        <location evidence="2 11">Cytoplasm</location>
    </subcellularLocation>
</comment>
<evidence type="ECO:0000256" key="4">
    <source>
        <dbReference type="ARBA" id="ARBA00016090"/>
    </source>
</evidence>
<dbReference type="Gene3D" id="3.60.20.10">
    <property type="entry name" value="Glutamine Phosphoribosylpyrophosphate, subunit 1, domain 1"/>
    <property type="match status" value="1"/>
</dbReference>
<dbReference type="CDD" id="cd00714">
    <property type="entry name" value="GFAT"/>
    <property type="match status" value="1"/>
</dbReference>
<dbReference type="GO" id="GO:0005975">
    <property type="term" value="P:carbohydrate metabolic process"/>
    <property type="evidence" value="ECO:0007669"/>
    <property type="project" value="UniProtKB-UniRule"/>
</dbReference>
<keyword evidence="7 11" id="KW-0808">Transferase</keyword>
<evidence type="ECO:0000256" key="9">
    <source>
        <dbReference type="ARBA" id="ARBA00022962"/>
    </source>
</evidence>
<feature type="initiator methionine" description="Removed" evidence="11">
    <location>
        <position position="1"/>
    </location>
</feature>
<dbReference type="InterPro" id="IPR046348">
    <property type="entry name" value="SIS_dom_sf"/>
</dbReference>
<dbReference type="Pfam" id="PF01380">
    <property type="entry name" value="SIS"/>
    <property type="match status" value="2"/>
</dbReference>
<evidence type="ECO:0000256" key="11">
    <source>
        <dbReference type="HAMAP-Rule" id="MF_00164"/>
    </source>
</evidence>
<comment type="caution">
    <text evidence="14">The sequence shown here is derived from an EMBL/GenBank/DDBJ whole genome shotgun (WGS) entry which is preliminary data.</text>
</comment>
<comment type="function">
    <text evidence="10 11">Catalyzes the first step in hexosamine metabolism, converting fructose-6P into glucosamine-6P using glutamine as a nitrogen source.</text>
</comment>
<dbReference type="GO" id="GO:0005737">
    <property type="term" value="C:cytoplasm"/>
    <property type="evidence" value="ECO:0007669"/>
    <property type="project" value="UniProtKB-SubCell"/>
</dbReference>
<dbReference type="Gene3D" id="3.40.50.10490">
    <property type="entry name" value="Glucose-6-phosphate isomerase like protein, domain 1"/>
    <property type="match status" value="2"/>
</dbReference>
<dbReference type="InterPro" id="IPR035466">
    <property type="entry name" value="GlmS/AgaS_SIS"/>
</dbReference>
<proteinExistence type="inferred from homology"/>
<evidence type="ECO:0000313" key="15">
    <source>
        <dbReference type="Proteomes" id="UP001595821"/>
    </source>
</evidence>
<sequence length="601" mass="64351">MCGIVGYVGSEPAGPIVYGGLENLDYRGYDSAGVALVEEPLTIAKRTGEVSELEVPGAPGATCGIGHTRWSTHGPPTDPNAHPHTGQTDEVAVVHNGIIENYESIKEELQEAGHDFSSDTDTEVIPHLLERELENGHDLLSGLETVVDMIEGSYAIAAVRAGHDRIVATRHESPLVVGHGDDASFLASDVTAFLDRTRDVTYLEDGDIARLEAGSVTVYRDGDVIDRDVETVEWDADAAEKGGYEHYMRKEIHEQPTALRQTLSGRVDVERGGVDLDVAFPQGYLESLEEIQLVACGTSYYASQYAAQLLEEFADVRATVDIASEYTFDGGRDPWRTLVIAVTQSGETADTLGAIRRAGGAGARTLAVTNTLGSSVTRETDDALFIRAGPEIGVAATKTFASQVTTLALLAADIGRQRGTLAATDAREVLEHLRSLPGAIQQVLDEEARVVAGAEQFVDADAFFFIGRQFGYPVALEGALKLKEIAYDHAEGFAAGELKHGPLALITDETPVLSVLTEGARPAETLNNVTEAQAREAPAVGVTDGTVETDSLDLTLEVPEIGALTPLVANVYFQLFAYHVADLQERSIDKPRNLAKSVTVE</sequence>
<feature type="active site" description="Nucleophile; for GATase activity" evidence="11">
    <location>
        <position position="2"/>
    </location>
</feature>
<evidence type="ECO:0000256" key="2">
    <source>
        <dbReference type="ARBA" id="ARBA00004496"/>
    </source>
</evidence>